<evidence type="ECO:0000256" key="14">
    <source>
        <dbReference type="ARBA" id="ARBA00022771"/>
    </source>
</evidence>
<evidence type="ECO:0000256" key="16">
    <source>
        <dbReference type="ARBA" id="ARBA00022833"/>
    </source>
</evidence>
<dbReference type="InterPro" id="IPR005225">
    <property type="entry name" value="Small_GTP-bd"/>
</dbReference>
<dbReference type="GO" id="GO:0003924">
    <property type="term" value="F:GTPase activity"/>
    <property type="evidence" value="ECO:0007669"/>
    <property type="project" value="InterPro"/>
</dbReference>
<dbReference type="Gene3D" id="3.40.50.300">
    <property type="entry name" value="P-loop containing nucleotide triphosphate hydrolases"/>
    <property type="match status" value="1"/>
</dbReference>
<dbReference type="GO" id="GO:0006281">
    <property type="term" value="P:DNA repair"/>
    <property type="evidence" value="ECO:0007669"/>
    <property type="project" value="UniProtKB-KW"/>
</dbReference>
<keyword evidence="18" id="KW-0653">Protein transport</keyword>
<dbReference type="Pfam" id="PF02037">
    <property type="entry name" value="SAP"/>
    <property type="match status" value="1"/>
</dbReference>
<evidence type="ECO:0000256" key="20">
    <source>
        <dbReference type="ARBA" id="ARBA00023125"/>
    </source>
</evidence>
<organism evidence="29">
    <name type="scientific">Magallana gigas</name>
    <name type="common">Pacific oyster</name>
    <name type="synonym">Crassostrea gigas</name>
    <dbReference type="NCBI Taxonomy" id="29159"/>
    <lineage>
        <taxon>Eukaryota</taxon>
        <taxon>Metazoa</taxon>
        <taxon>Spiralia</taxon>
        <taxon>Lophotrochozoa</taxon>
        <taxon>Mollusca</taxon>
        <taxon>Bivalvia</taxon>
        <taxon>Autobranchia</taxon>
        <taxon>Pteriomorphia</taxon>
        <taxon>Ostreida</taxon>
        <taxon>Ostreoidea</taxon>
        <taxon>Ostreidae</taxon>
        <taxon>Magallana</taxon>
    </lineage>
</organism>
<dbReference type="CDD" id="cd16529">
    <property type="entry name" value="RING-HC_RAD18"/>
    <property type="match status" value="1"/>
</dbReference>
<keyword evidence="27" id="KW-0460">Magnesium</keyword>
<dbReference type="SMART" id="SM00513">
    <property type="entry name" value="SAP"/>
    <property type="match status" value="1"/>
</dbReference>
<feature type="compositionally biased region" description="Acidic residues" evidence="28">
    <location>
        <begin position="308"/>
        <end position="319"/>
    </location>
</feature>
<accession>K1PTH4</accession>
<name>K1PTH4_MAGGI</name>
<evidence type="ECO:0000256" key="11">
    <source>
        <dbReference type="ARBA" id="ARBA00022723"/>
    </source>
</evidence>
<dbReference type="PRINTS" id="PR00328">
    <property type="entry name" value="SAR1GTPBP"/>
</dbReference>
<dbReference type="GO" id="GO:0003697">
    <property type="term" value="F:single-stranded DNA binding"/>
    <property type="evidence" value="ECO:0007669"/>
    <property type="project" value="InterPro"/>
</dbReference>
<evidence type="ECO:0000256" key="24">
    <source>
        <dbReference type="ARBA" id="ARBA00031783"/>
    </source>
</evidence>
<feature type="compositionally biased region" description="Acidic residues" evidence="28">
    <location>
        <begin position="830"/>
        <end position="841"/>
    </location>
</feature>
<dbReference type="CDD" id="cd04150">
    <property type="entry name" value="Arf1_5_like"/>
    <property type="match status" value="1"/>
</dbReference>
<feature type="binding site" evidence="26">
    <location>
        <begin position="24"/>
        <end position="31"/>
    </location>
    <ligand>
        <name>GTP</name>
        <dbReference type="ChEBI" id="CHEBI:37565"/>
    </ligand>
</feature>
<dbReference type="EC" id="2.3.2.27" evidence="7"/>
<protein>
    <recommendedName>
        <fullName evidence="7">RING-type E3 ubiquitin transferase</fullName>
        <ecNumber evidence="7">2.3.2.27</ecNumber>
    </recommendedName>
    <alternativeName>
        <fullName evidence="24 25">RING-type E3 ubiquitin transferase RAD18</fullName>
    </alternativeName>
</protein>
<dbReference type="PANTHER" id="PTHR14134">
    <property type="entry name" value="E3 UBIQUITIN-PROTEIN LIGASE RAD18"/>
    <property type="match status" value="1"/>
</dbReference>
<dbReference type="GO" id="GO:0006301">
    <property type="term" value="P:DNA damage tolerance"/>
    <property type="evidence" value="ECO:0007669"/>
    <property type="project" value="InterPro"/>
</dbReference>
<feature type="region of interest" description="Disordered" evidence="28">
    <location>
        <begin position="956"/>
        <end position="998"/>
    </location>
</feature>
<evidence type="ECO:0000256" key="13">
    <source>
        <dbReference type="ARBA" id="ARBA00022763"/>
    </source>
</evidence>
<dbReference type="HOGENOM" id="CLU_283602_0_0_1"/>
<keyword evidence="22" id="KW-0234">DNA repair</keyword>
<evidence type="ECO:0000256" key="25">
    <source>
        <dbReference type="ARBA" id="ARBA00082369"/>
    </source>
</evidence>
<evidence type="ECO:0000256" key="3">
    <source>
        <dbReference type="ARBA" id="ARBA00004555"/>
    </source>
</evidence>
<evidence type="ECO:0000256" key="1">
    <source>
        <dbReference type="ARBA" id="ARBA00000900"/>
    </source>
</evidence>
<keyword evidence="19" id="KW-0333">Golgi apparatus</keyword>
<proteinExistence type="inferred from homology"/>
<feature type="region of interest" description="Disordered" evidence="28">
    <location>
        <begin position="263"/>
        <end position="292"/>
    </location>
</feature>
<dbReference type="InterPro" id="IPR006642">
    <property type="entry name" value="Rad18_UBZ4"/>
</dbReference>
<feature type="compositionally biased region" description="Polar residues" evidence="28">
    <location>
        <begin position="268"/>
        <end position="292"/>
    </location>
</feature>
<feature type="compositionally biased region" description="Basic and acidic residues" evidence="28">
    <location>
        <begin position="976"/>
        <end position="998"/>
    </location>
</feature>
<dbReference type="InterPro" id="IPR017907">
    <property type="entry name" value="Znf_RING_CS"/>
</dbReference>
<evidence type="ECO:0000256" key="12">
    <source>
        <dbReference type="ARBA" id="ARBA00022741"/>
    </source>
</evidence>
<feature type="compositionally biased region" description="Basic residues" evidence="28">
    <location>
        <begin position="572"/>
        <end position="582"/>
    </location>
</feature>
<dbReference type="NCBIfam" id="TIGR00231">
    <property type="entry name" value="small_GTP"/>
    <property type="match status" value="1"/>
</dbReference>
<dbReference type="EMBL" id="JH817192">
    <property type="protein sequence ID" value="EKC27547.1"/>
    <property type="molecule type" value="Genomic_DNA"/>
</dbReference>
<feature type="binding site" evidence="27">
    <location>
        <position position="48"/>
    </location>
    <ligand>
        <name>Mg(2+)</name>
        <dbReference type="ChEBI" id="CHEBI:18420"/>
    </ligand>
</feature>
<dbReference type="PROSITE" id="PS50089">
    <property type="entry name" value="ZF_RING_2"/>
    <property type="match status" value="1"/>
</dbReference>
<keyword evidence="12 26" id="KW-0547">Nucleotide-binding</keyword>
<evidence type="ECO:0000256" key="6">
    <source>
        <dbReference type="ARBA" id="ARBA00010290"/>
    </source>
</evidence>
<dbReference type="InterPro" id="IPR039577">
    <property type="entry name" value="Rad18"/>
</dbReference>
<dbReference type="InterPro" id="IPR027417">
    <property type="entry name" value="P-loop_NTPase"/>
</dbReference>
<keyword evidence="17" id="KW-0931">ER-Golgi transport</keyword>
<feature type="region of interest" description="Disordered" evidence="28">
    <location>
        <begin position="308"/>
        <end position="367"/>
    </location>
</feature>
<dbReference type="PANTHER" id="PTHR14134:SF2">
    <property type="entry name" value="E3 UBIQUITIN-PROTEIN LIGASE RAD18"/>
    <property type="match status" value="1"/>
</dbReference>
<keyword evidence="9" id="KW-0808">Transferase</keyword>
<dbReference type="SMART" id="SM00178">
    <property type="entry name" value="SAR"/>
    <property type="match status" value="1"/>
</dbReference>
<evidence type="ECO:0000313" key="29">
    <source>
        <dbReference type="EMBL" id="EKC27547.1"/>
    </source>
</evidence>
<dbReference type="InterPro" id="IPR001841">
    <property type="entry name" value="Znf_RING"/>
</dbReference>
<keyword evidence="20" id="KW-0238">DNA-binding</keyword>
<feature type="binding site" evidence="26">
    <location>
        <position position="70"/>
    </location>
    <ligand>
        <name>GTP</name>
        <dbReference type="ChEBI" id="CHEBI:37565"/>
    </ligand>
</feature>
<dbReference type="GO" id="GO:0015031">
    <property type="term" value="P:protein transport"/>
    <property type="evidence" value="ECO:0007669"/>
    <property type="project" value="UniProtKB-KW"/>
</dbReference>
<evidence type="ECO:0000256" key="28">
    <source>
        <dbReference type="SAM" id="MobiDB-lite"/>
    </source>
</evidence>
<evidence type="ECO:0000256" key="27">
    <source>
        <dbReference type="PIRSR" id="PIRSR606689-2"/>
    </source>
</evidence>
<feature type="compositionally biased region" description="Basic residues" evidence="28">
    <location>
        <begin position="683"/>
        <end position="692"/>
    </location>
</feature>
<keyword evidence="13" id="KW-0227">DNA damage</keyword>
<dbReference type="SMART" id="SM00184">
    <property type="entry name" value="RING"/>
    <property type="match status" value="1"/>
</dbReference>
<dbReference type="PROSITE" id="PS00518">
    <property type="entry name" value="ZF_RING_1"/>
    <property type="match status" value="1"/>
</dbReference>
<dbReference type="Gene3D" id="3.30.160.60">
    <property type="entry name" value="Classic Zinc Finger"/>
    <property type="match status" value="1"/>
</dbReference>
<keyword evidence="10" id="KW-0449">Lipoprotein</keyword>
<feature type="binding site" evidence="26">
    <location>
        <begin position="126"/>
        <end position="129"/>
    </location>
    <ligand>
        <name>GTP</name>
        <dbReference type="ChEBI" id="CHEBI:37565"/>
    </ligand>
</feature>
<dbReference type="Gene3D" id="3.30.40.10">
    <property type="entry name" value="Zinc/RING finger domain, C3HC4 (zinc finger)"/>
    <property type="match status" value="1"/>
</dbReference>
<keyword evidence="8" id="KW-0813">Transport</keyword>
<dbReference type="FunFam" id="3.30.40.10:FF:000172">
    <property type="entry name" value="E3 ubiquitin-protein ligase RAD18"/>
    <property type="match status" value="1"/>
</dbReference>
<keyword evidence="14" id="KW-0863">Zinc-finger</keyword>
<dbReference type="PROSITE" id="PS50800">
    <property type="entry name" value="SAP"/>
    <property type="match status" value="1"/>
</dbReference>
<feature type="region of interest" description="Disordered" evidence="28">
    <location>
        <begin position="649"/>
        <end position="895"/>
    </location>
</feature>
<feature type="compositionally biased region" description="Polar residues" evidence="28">
    <location>
        <begin position="557"/>
        <end position="566"/>
    </location>
</feature>
<feature type="compositionally biased region" description="Basic and acidic residues" evidence="28">
    <location>
        <begin position="524"/>
        <end position="543"/>
    </location>
</feature>
<keyword evidence="11 27" id="KW-0479">Metal-binding</keyword>
<dbReference type="AlphaFoldDB" id="K1PTH4"/>
<feature type="compositionally biased region" description="Basic and acidic residues" evidence="28">
    <location>
        <begin position="1055"/>
        <end position="1092"/>
    </location>
</feature>
<dbReference type="InParanoid" id="K1PTH4"/>
<feature type="region of interest" description="Disordered" evidence="28">
    <location>
        <begin position="1055"/>
        <end position="1098"/>
    </location>
</feature>
<feature type="compositionally biased region" description="Basic and acidic residues" evidence="28">
    <location>
        <begin position="764"/>
        <end position="789"/>
    </location>
</feature>
<dbReference type="SUPFAM" id="SSF57850">
    <property type="entry name" value="RING/U-box"/>
    <property type="match status" value="1"/>
</dbReference>
<evidence type="ECO:0000256" key="2">
    <source>
        <dbReference type="ARBA" id="ARBA00004123"/>
    </source>
</evidence>
<evidence type="ECO:0000256" key="5">
    <source>
        <dbReference type="ARBA" id="ARBA00009506"/>
    </source>
</evidence>
<dbReference type="GO" id="GO:0005525">
    <property type="term" value="F:GTP binding"/>
    <property type="evidence" value="ECO:0007669"/>
    <property type="project" value="UniProtKB-KW"/>
</dbReference>
<comment type="pathway">
    <text evidence="4">Protein modification; protein ubiquitination.</text>
</comment>
<keyword evidence="23" id="KW-0539">Nucleus</keyword>
<feature type="binding site" evidence="27">
    <location>
        <position position="31"/>
    </location>
    <ligand>
        <name>Mg(2+)</name>
        <dbReference type="ChEBI" id="CHEBI:18420"/>
    </ligand>
</feature>
<keyword evidence="15" id="KW-0833">Ubl conjugation pathway</keyword>
<evidence type="ECO:0000256" key="21">
    <source>
        <dbReference type="ARBA" id="ARBA00023134"/>
    </source>
</evidence>
<dbReference type="GO" id="GO:0097505">
    <property type="term" value="C:Rad6-Rad18 complex"/>
    <property type="evidence" value="ECO:0007669"/>
    <property type="project" value="TreeGrafter"/>
</dbReference>
<dbReference type="PROSITE" id="PS51417">
    <property type="entry name" value="ARF"/>
    <property type="match status" value="1"/>
</dbReference>
<sequence>MGLTISSLFNRLFGKRAMRILMVGLDAAGKTTILYKLKLGEIVTTIPTIGFNVETVEYKNISFTVWDVGGQDKIRPLWRHYFQNTHGLIFVVDSNDRERVEEARAELKKMLEEDELRDAILLVFANKQDLPNAMSASEITEKLGLSALRGRKMLSPKTLKKLPKTVHSPKDWSYLEMKEIDSLLRCPICYDFMHTAMILPECSHTFCSFCIRQHLSHTNQCPACNHGACENNLRNNRLVDDLIVQFKAIRSLLLEITQKHSNEKDSDLNQSNETVLQESKTQKKLPNSKTITSIPTTVKDDVIDLISEDGEGKEEDESEDWKLRENKENQGISTPGKSLPDRDGGGELSTPRNQRSSLQSMFSPSPKQMVSCPVCGLSLREGAMNDHLDLCLGGEEKKSALRKPTPKRKPMAKLVYNLMSERDIKKKLKEVGLSTAGDKKTLVRRHHDFVMLYNSECDALKPKSVQEIVKEVEKTENIRNRSRTDHSRLLIEKNSSPATIEKAQKIYMKKHKSHFSDLIAETKKRMREQRMKQKKSSDGKDLGPESEAETSVTEASDTGTVGTQSESEGKGRRMSSRNRKRAGMGQCDEEEVLSGKQDIIEMSSQSETEGGTRRKSSRMKVKVIREEDMEMENSDGDGSELEVVSVQNETECERRMSVRHQGKNMSDQGKTGGSCVEYESERKMKKSRNSKGVKKEVAEIDEDSDPVSQIETDGKSRRRSVRNKSKIESSKATENESTEDTEQNNQRRTRNRNTSLSAMTKTTNEAKRQSGQERKQDRNMGNEPKENRHQNHTPKRSTQNKKSDPNSSRAKKAYTEIDTGDSSEEKVTEMEVESDFQEQDEGSAGKNEPDLLDMVDKADILSTLPGKNGHSKSKSNNNEGTFKRKKNLKRSQNIDIEEEMLDKQCGIYEEDKEVELEPSTRLKDGEVEMMKHECLMESLNGEKHISIKDQSDKSVGIVADGSGHASLQTTPKLKSKTCDEKNEAGKSENLEKDDSLHIDETPVKEYDVDISTLWPALSGAVVVSTSRTRHLSSISTKSDKSNCSDLSAVFSPIKDLKNMEGEDEKNKRLPVKREISGDFENRKRKRLSEPASRKRRRR</sequence>
<dbReference type="GO" id="GO:0061630">
    <property type="term" value="F:ubiquitin protein ligase activity"/>
    <property type="evidence" value="ECO:0007669"/>
    <property type="project" value="UniProtKB-EC"/>
</dbReference>
<comment type="subcellular location">
    <subcellularLocation>
        <location evidence="3">Golgi apparatus</location>
    </subcellularLocation>
    <subcellularLocation>
        <location evidence="2">Nucleus</location>
    </subcellularLocation>
</comment>
<comment type="similarity">
    <text evidence="6">Belongs to the small GTPase superfamily. Arf family.</text>
</comment>
<reference evidence="29" key="1">
    <citation type="journal article" date="2012" name="Nature">
        <title>The oyster genome reveals stress adaptation and complexity of shell formation.</title>
        <authorList>
            <person name="Zhang G."/>
            <person name="Fang X."/>
            <person name="Guo X."/>
            <person name="Li L."/>
            <person name="Luo R."/>
            <person name="Xu F."/>
            <person name="Yang P."/>
            <person name="Zhang L."/>
            <person name="Wang X."/>
            <person name="Qi H."/>
            <person name="Xiong Z."/>
            <person name="Que H."/>
            <person name="Xie Y."/>
            <person name="Holland P.W."/>
            <person name="Paps J."/>
            <person name="Zhu Y."/>
            <person name="Wu F."/>
            <person name="Chen Y."/>
            <person name="Wang J."/>
            <person name="Peng C."/>
            <person name="Meng J."/>
            <person name="Yang L."/>
            <person name="Liu J."/>
            <person name="Wen B."/>
            <person name="Zhang N."/>
            <person name="Huang Z."/>
            <person name="Zhu Q."/>
            <person name="Feng Y."/>
            <person name="Mount A."/>
            <person name="Hedgecock D."/>
            <person name="Xu Z."/>
            <person name="Liu Y."/>
            <person name="Domazet-Loso T."/>
            <person name="Du Y."/>
            <person name="Sun X."/>
            <person name="Zhang S."/>
            <person name="Liu B."/>
            <person name="Cheng P."/>
            <person name="Jiang X."/>
            <person name="Li J."/>
            <person name="Fan D."/>
            <person name="Wang W."/>
            <person name="Fu W."/>
            <person name="Wang T."/>
            <person name="Wang B."/>
            <person name="Zhang J."/>
            <person name="Peng Z."/>
            <person name="Li Y."/>
            <person name="Li N."/>
            <person name="Wang J."/>
            <person name="Chen M."/>
            <person name="He Y."/>
            <person name="Tan F."/>
            <person name="Song X."/>
            <person name="Zheng Q."/>
            <person name="Huang R."/>
            <person name="Yang H."/>
            <person name="Du X."/>
            <person name="Chen L."/>
            <person name="Yang M."/>
            <person name="Gaffney P.M."/>
            <person name="Wang S."/>
            <person name="Luo L."/>
            <person name="She Z."/>
            <person name="Ming Y."/>
            <person name="Huang W."/>
            <person name="Zhang S."/>
            <person name="Huang B."/>
            <person name="Zhang Y."/>
            <person name="Qu T."/>
            <person name="Ni P."/>
            <person name="Miao G."/>
            <person name="Wang J."/>
            <person name="Wang Q."/>
            <person name="Steinberg C.E."/>
            <person name="Wang H."/>
            <person name="Li N."/>
            <person name="Qian L."/>
            <person name="Zhang G."/>
            <person name="Li Y."/>
            <person name="Yang H."/>
            <person name="Liu X."/>
            <person name="Wang J."/>
            <person name="Yin Y."/>
            <person name="Wang J."/>
        </authorList>
    </citation>
    <scope>NUCLEOTIDE SEQUENCE [LARGE SCALE GENOMIC DNA]</scope>
    <source>
        <strain evidence="29">05x7-T-G4-1.051#20</strain>
    </source>
</reference>
<dbReference type="InterPro" id="IPR013083">
    <property type="entry name" value="Znf_RING/FYVE/PHD"/>
</dbReference>
<keyword evidence="16" id="KW-0862">Zinc</keyword>
<keyword evidence="10" id="KW-0519">Myristate</keyword>
<gene>
    <name evidence="29" type="ORF">CGI_10020174</name>
</gene>
<comment type="catalytic activity">
    <reaction evidence="1">
        <text>S-ubiquitinyl-[E2 ubiquitin-conjugating enzyme]-L-cysteine + [acceptor protein]-L-lysine = [E2 ubiquitin-conjugating enzyme]-L-cysteine + N(6)-ubiquitinyl-[acceptor protein]-L-lysine.</text>
        <dbReference type="EC" id="2.3.2.27"/>
    </reaction>
</comment>
<dbReference type="GO" id="GO:0016192">
    <property type="term" value="P:vesicle-mediated transport"/>
    <property type="evidence" value="ECO:0007669"/>
    <property type="project" value="UniProtKB-KW"/>
</dbReference>
<dbReference type="GO" id="GO:0008270">
    <property type="term" value="F:zinc ion binding"/>
    <property type="evidence" value="ECO:0007669"/>
    <property type="project" value="UniProtKB-KW"/>
</dbReference>
<dbReference type="GO" id="GO:0005794">
    <property type="term" value="C:Golgi apparatus"/>
    <property type="evidence" value="ECO:0007669"/>
    <property type="project" value="UniProtKB-SubCell"/>
</dbReference>
<evidence type="ECO:0000256" key="22">
    <source>
        <dbReference type="ARBA" id="ARBA00023204"/>
    </source>
</evidence>
<feature type="compositionally biased region" description="Polar residues" evidence="28">
    <location>
        <begin position="350"/>
        <end position="367"/>
    </location>
</feature>
<feature type="region of interest" description="Disordered" evidence="28">
    <location>
        <begin position="524"/>
        <end position="621"/>
    </location>
</feature>
<feature type="compositionally biased region" description="Basic and acidic residues" evidence="28">
    <location>
        <begin position="725"/>
        <end position="734"/>
    </location>
</feature>
<dbReference type="SMART" id="SM00175">
    <property type="entry name" value="RAB"/>
    <property type="match status" value="1"/>
</dbReference>
<dbReference type="SMART" id="SM00177">
    <property type="entry name" value="ARF"/>
    <property type="match status" value="1"/>
</dbReference>
<dbReference type="SUPFAM" id="SSF52540">
    <property type="entry name" value="P-loop containing nucleoside triphosphate hydrolases"/>
    <property type="match status" value="1"/>
</dbReference>
<evidence type="ECO:0000256" key="8">
    <source>
        <dbReference type="ARBA" id="ARBA00022448"/>
    </source>
</evidence>
<evidence type="ECO:0000256" key="17">
    <source>
        <dbReference type="ARBA" id="ARBA00022892"/>
    </source>
</evidence>
<dbReference type="Pfam" id="PF13923">
    <property type="entry name" value="zf-C3HC4_2"/>
    <property type="match status" value="1"/>
</dbReference>
<keyword evidence="21 26" id="KW-0342">GTP-binding</keyword>
<feature type="compositionally biased region" description="Basic residues" evidence="28">
    <location>
        <begin position="790"/>
        <end position="799"/>
    </location>
</feature>
<dbReference type="UniPathway" id="UPA00143"/>
<dbReference type="InterPro" id="IPR045872">
    <property type="entry name" value="Arf1-5-like"/>
</dbReference>
<evidence type="ECO:0000256" key="7">
    <source>
        <dbReference type="ARBA" id="ARBA00012483"/>
    </source>
</evidence>
<evidence type="ECO:0000256" key="15">
    <source>
        <dbReference type="ARBA" id="ARBA00022786"/>
    </source>
</evidence>
<dbReference type="GO" id="GO:0005634">
    <property type="term" value="C:nucleus"/>
    <property type="evidence" value="ECO:0007669"/>
    <property type="project" value="UniProtKB-SubCell"/>
</dbReference>
<evidence type="ECO:0000256" key="18">
    <source>
        <dbReference type="ARBA" id="ARBA00022927"/>
    </source>
</evidence>
<evidence type="ECO:0000256" key="4">
    <source>
        <dbReference type="ARBA" id="ARBA00004906"/>
    </source>
</evidence>
<evidence type="ECO:0000256" key="19">
    <source>
        <dbReference type="ARBA" id="ARBA00023034"/>
    </source>
</evidence>
<dbReference type="Pfam" id="PF00025">
    <property type="entry name" value="Arf"/>
    <property type="match status" value="1"/>
</dbReference>
<dbReference type="FunFam" id="3.40.50.300:FF:003539">
    <property type="entry name" value="ADP-ribosylation factor 1"/>
    <property type="match status" value="1"/>
</dbReference>
<evidence type="ECO:0000256" key="9">
    <source>
        <dbReference type="ARBA" id="ARBA00022679"/>
    </source>
</evidence>
<dbReference type="GO" id="GO:0006513">
    <property type="term" value="P:protein monoubiquitination"/>
    <property type="evidence" value="ECO:0007669"/>
    <property type="project" value="InterPro"/>
</dbReference>
<evidence type="ECO:0000256" key="10">
    <source>
        <dbReference type="ARBA" id="ARBA00022707"/>
    </source>
</evidence>
<dbReference type="InterPro" id="IPR003034">
    <property type="entry name" value="SAP_dom"/>
</dbReference>
<evidence type="ECO:0000256" key="23">
    <source>
        <dbReference type="ARBA" id="ARBA00023242"/>
    </source>
</evidence>
<evidence type="ECO:0000256" key="26">
    <source>
        <dbReference type="PIRSR" id="PIRSR606689-1"/>
    </source>
</evidence>
<comment type="similarity">
    <text evidence="5">Belongs to the RAD18 family.</text>
</comment>
<dbReference type="SMART" id="SM00734">
    <property type="entry name" value="ZnF_Rad18"/>
    <property type="match status" value="1"/>
</dbReference>
<dbReference type="InterPro" id="IPR006689">
    <property type="entry name" value="Small_GTPase_ARF/SAR"/>
</dbReference>